<evidence type="ECO:0000313" key="4">
    <source>
        <dbReference type="Proteomes" id="UP000001449"/>
    </source>
</evidence>
<dbReference type="PaxDb" id="35128-Thaps908"/>
<name>B8BSS8_THAPS</name>
<dbReference type="AlphaFoldDB" id="B8BSS8"/>
<feature type="coiled-coil region" evidence="1">
    <location>
        <begin position="276"/>
        <end position="303"/>
    </location>
</feature>
<feature type="compositionally biased region" description="Polar residues" evidence="2">
    <location>
        <begin position="95"/>
        <end position="104"/>
    </location>
</feature>
<dbReference type="GeneID" id="7451484"/>
<evidence type="ECO:0000256" key="2">
    <source>
        <dbReference type="SAM" id="MobiDB-lite"/>
    </source>
</evidence>
<dbReference type="KEGG" id="tps:THAPSDRAFT_908"/>
<feature type="coiled-coil region" evidence="1">
    <location>
        <begin position="426"/>
        <end position="453"/>
    </location>
</feature>
<feature type="compositionally biased region" description="Basic and acidic residues" evidence="2">
    <location>
        <begin position="319"/>
        <end position="329"/>
    </location>
</feature>
<keyword evidence="1" id="KW-0175">Coiled coil</keyword>
<accession>B8BSS8</accession>
<sequence>MPPPNFVLPRREIVEAITYHRKLGKALSKLALNNDVNDPSLTCSSVTGMSTLESLSEDSFVDRRGGGGMDHLGRLGATSNRNRNEDDNRGGRNNSSTTTTQHHVTFSHPLTLPSPIHAIVQSFSNDSRSTISGSSNGSGDSNSSAFEQHVAFLGGLEDHIQKFSFGVKGASDEMDMQLEISDSEMMISNEAYDTFFPTSEDLRSPPSCVSSFTFDHDTRDVDTTIPPLLFDPMASKVLTSTCLQSPPNTPVATLAPSNYKQSNNFTRCSFDGGEILVSMERIKNETAVKMKELQDKMKSELKEAFAKETVKIKLAMTESSKREEKESERASPTPSTQQQAKSTSSVSHIRSQFSSPWKPSTPQPSVKEETTECGAILKELRASLRTMESSIIEKIASRMSMDATQHHEVLEDIIEEKVIRVMAGANLEMQLAIQEVKKEVERATKIALQTQQAMRTTSTVSCSNANAYASPVRYPLPNQCSPARHSTPNSISSCILLDSPFSTSSAHGGGEEGDLRSKKKTLENSFADTMRVIDDFVMDCDDIANDFDKLAFRMEDSDVDVLEI</sequence>
<dbReference type="OMA" id="CDDIAND"/>
<reference evidence="3 4" key="2">
    <citation type="journal article" date="2008" name="Nature">
        <title>The Phaeodactylum genome reveals the evolutionary history of diatom genomes.</title>
        <authorList>
            <person name="Bowler C."/>
            <person name="Allen A.E."/>
            <person name="Badger J.H."/>
            <person name="Grimwood J."/>
            <person name="Jabbari K."/>
            <person name="Kuo A."/>
            <person name="Maheswari U."/>
            <person name="Martens C."/>
            <person name="Maumus F."/>
            <person name="Otillar R.P."/>
            <person name="Rayko E."/>
            <person name="Salamov A."/>
            <person name="Vandepoele K."/>
            <person name="Beszteri B."/>
            <person name="Gruber A."/>
            <person name="Heijde M."/>
            <person name="Katinka M."/>
            <person name="Mock T."/>
            <person name="Valentin K."/>
            <person name="Verret F."/>
            <person name="Berges J.A."/>
            <person name="Brownlee C."/>
            <person name="Cadoret J.P."/>
            <person name="Chiovitti A."/>
            <person name="Choi C.J."/>
            <person name="Coesel S."/>
            <person name="De Martino A."/>
            <person name="Detter J.C."/>
            <person name="Durkin C."/>
            <person name="Falciatore A."/>
            <person name="Fournet J."/>
            <person name="Haruta M."/>
            <person name="Huysman M.J."/>
            <person name="Jenkins B.D."/>
            <person name="Jiroutova K."/>
            <person name="Jorgensen R.E."/>
            <person name="Joubert Y."/>
            <person name="Kaplan A."/>
            <person name="Kroger N."/>
            <person name="Kroth P.G."/>
            <person name="La Roche J."/>
            <person name="Lindquist E."/>
            <person name="Lommer M."/>
            <person name="Martin-Jezequel V."/>
            <person name="Lopez P.J."/>
            <person name="Lucas S."/>
            <person name="Mangogna M."/>
            <person name="McGinnis K."/>
            <person name="Medlin L.K."/>
            <person name="Montsant A."/>
            <person name="Oudot-Le Secq M.P."/>
            <person name="Napoli C."/>
            <person name="Obornik M."/>
            <person name="Parker M.S."/>
            <person name="Petit J.L."/>
            <person name="Porcel B.M."/>
            <person name="Poulsen N."/>
            <person name="Robison M."/>
            <person name="Rychlewski L."/>
            <person name="Rynearson T.A."/>
            <person name="Schmutz J."/>
            <person name="Shapiro H."/>
            <person name="Siaut M."/>
            <person name="Stanley M."/>
            <person name="Sussman M.R."/>
            <person name="Taylor A.R."/>
            <person name="Vardi A."/>
            <person name="von Dassow P."/>
            <person name="Vyverman W."/>
            <person name="Willis A."/>
            <person name="Wyrwicz L.S."/>
            <person name="Rokhsar D.S."/>
            <person name="Weissenbach J."/>
            <person name="Armbrust E.V."/>
            <person name="Green B.R."/>
            <person name="Van de Peer Y."/>
            <person name="Grigoriev I.V."/>
        </authorList>
    </citation>
    <scope>NUCLEOTIDE SEQUENCE [LARGE SCALE GENOMIC DNA]</scope>
    <source>
        <strain evidence="3 4">CCMP1335</strain>
    </source>
</reference>
<feature type="compositionally biased region" description="Polar residues" evidence="2">
    <location>
        <begin position="330"/>
        <end position="364"/>
    </location>
</feature>
<organism evidence="3 4">
    <name type="scientific">Thalassiosira pseudonana</name>
    <name type="common">Marine diatom</name>
    <name type="synonym">Cyclotella nana</name>
    <dbReference type="NCBI Taxonomy" id="35128"/>
    <lineage>
        <taxon>Eukaryota</taxon>
        <taxon>Sar</taxon>
        <taxon>Stramenopiles</taxon>
        <taxon>Ochrophyta</taxon>
        <taxon>Bacillariophyta</taxon>
        <taxon>Coscinodiscophyceae</taxon>
        <taxon>Thalassiosirophycidae</taxon>
        <taxon>Thalassiosirales</taxon>
        <taxon>Thalassiosiraceae</taxon>
        <taxon>Thalassiosira</taxon>
    </lineage>
</organism>
<dbReference type="Proteomes" id="UP000001449">
    <property type="component" value="Chromosome 1"/>
</dbReference>
<dbReference type="InParanoid" id="B8BSS8"/>
<protein>
    <submittedName>
        <fullName evidence="3">Uncharacterized protein</fullName>
    </submittedName>
</protein>
<dbReference type="RefSeq" id="XP_002285955.1">
    <property type="nucleotide sequence ID" value="XM_002285919.1"/>
</dbReference>
<reference evidence="3 4" key="1">
    <citation type="journal article" date="2004" name="Science">
        <title>The genome of the diatom Thalassiosira pseudonana: ecology, evolution, and metabolism.</title>
        <authorList>
            <person name="Armbrust E.V."/>
            <person name="Berges J.A."/>
            <person name="Bowler C."/>
            <person name="Green B.R."/>
            <person name="Martinez D."/>
            <person name="Putnam N.H."/>
            <person name="Zhou S."/>
            <person name="Allen A.E."/>
            <person name="Apt K.E."/>
            <person name="Bechner M."/>
            <person name="Brzezinski M.A."/>
            <person name="Chaal B.K."/>
            <person name="Chiovitti A."/>
            <person name="Davis A.K."/>
            <person name="Demarest M.S."/>
            <person name="Detter J.C."/>
            <person name="Glavina T."/>
            <person name="Goodstein D."/>
            <person name="Hadi M.Z."/>
            <person name="Hellsten U."/>
            <person name="Hildebrand M."/>
            <person name="Jenkins B.D."/>
            <person name="Jurka J."/>
            <person name="Kapitonov V.V."/>
            <person name="Kroger N."/>
            <person name="Lau W.W."/>
            <person name="Lane T.W."/>
            <person name="Larimer F.W."/>
            <person name="Lippmeier J.C."/>
            <person name="Lucas S."/>
            <person name="Medina M."/>
            <person name="Montsant A."/>
            <person name="Obornik M."/>
            <person name="Parker M.S."/>
            <person name="Palenik B."/>
            <person name="Pazour G.J."/>
            <person name="Richardson P.M."/>
            <person name="Rynearson T.A."/>
            <person name="Saito M.A."/>
            <person name="Schwartz D.C."/>
            <person name="Thamatrakoln K."/>
            <person name="Valentin K."/>
            <person name="Vardi A."/>
            <person name="Wilkerson F.P."/>
            <person name="Rokhsar D.S."/>
        </authorList>
    </citation>
    <scope>NUCLEOTIDE SEQUENCE [LARGE SCALE GENOMIC DNA]</scope>
    <source>
        <strain evidence="3 4">CCMP1335</strain>
    </source>
</reference>
<evidence type="ECO:0000256" key="1">
    <source>
        <dbReference type="SAM" id="Coils"/>
    </source>
</evidence>
<dbReference type="eggNOG" id="ENOG502T8VV">
    <property type="taxonomic scope" value="Eukaryota"/>
</dbReference>
<feature type="region of interest" description="Disordered" evidence="2">
    <location>
        <begin position="58"/>
        <end position="111"/>
    </location>
</feature>
<evidence type="ECO:0000313" key="3">
    <source>
        <dbReference type="EMBL" id="EED95596.1"/>
    </source>
</evidence>
<dbReference type="HOGENOM" id="CLU_483594_0_0_1"/>
<feature type="region of interest" description="Disordered" evidence="2">
    <location>
        <begin position="316"/>
        <end position="370"/>
    </location>
</feature>
<proteinExistence type="predicted"/>
<keyword evidence="4" id="KW-1185">Reference proteome</keyword>
<dbReference type="EMBL" id="CM000638">
    <property type="protein sequence ID" value="EED95596.1"/>
    <property type="molecule type" value="Genomic_DNA"/>
</dbReference>
<gene>
    <name evidence="3" type="ORF">THAPSDRAFT_908</name>
</gene>